<keyword evidence="4" id="KW-1185">Reference proteome</keyword>
<reference evidence="3 4" key="1">
    <citation type="submission" date="2015-06" db="EMBL/GenBank/DDBJ databases">
        <authorList>
            <person name="Kim K.M."/>
        </authorList>
    </citation>
    <scope>NUCLEOTIDE SEQUENCE [LARGE SCALE GENOMIC DNA]</scope>
    <source>
        <strain evidence="3 4">KCTC 22370</strain>
    </source>
</reference>
<dbReference type="AlphaFoldDB" id="A0A0G3XCY4"/>
<organism evidence="3 4">
    <name type="scientific">Pelagerythrobacter marensis</name>
    <dbReference type="NCBI Taxonomy" id="543877"/>
    <lineage>
        <taxon>Bacteria</taxon>
        <taxon>Pseudomonadati</taxon>
        <taxon>Pseudomonadota</taxon>
        <taxon>Alphaproteobacteria</taxon>
        <taxon>Sphingomonadales</taxon>
        <taxon>Erythrobacteraceae</taxon>
        <taxon>Pelagerythrobacter</taxon>
    </lineage>
</organism>
<evidence type="ECO:0000313" key="3">
    <source>
        <dbReference type="EMBL" id="AKM08501.1"/>
    </source>
</evidence>
<dbReference type="KEGG" id="amx:AM2010_2445"/>
<protein>
    <recommendedName>
        <fullName evidence="2">FAS1-like dehydratase domain-containing protein</fullName>
    </recommendedName>
</protein>
<dbReference type="OrthoDB" id="7183822at2"/>
<accession>A0A0G3XCY4</accession>
<dbReference type="PATRIC" id="fig|543877.4.peg.2479"/>
<dbReference type="InterPro" id="IPR052741">
    <property type="entry name" value="Mitochondrial_HTD2"/>
</dbReference>
<gene>
    <name evidence="3" type="ORF">AM2010_2445</name>
</gene>
<dbReference type="RefSeq" id="WP_047807318.1">
    <property type="nucleotide sequence ID" value="NZ_CP011805.1"/>
</dbReference>
<evidence type="ECO:0000313" key="4">
    <source>
        <dbReference type="Proteomes" id="UP000037643"/>
    </source>
</evidence>
<feature type="region of interest" description="Disordered" evidence="1">
    <location>
        <begin position="148"/>
        <end position="175"/>
    </location>
</feature>
<dbReference type="Gene3D" id="3.10.129.10">
    <property type="entry name" value="Hotdog Thioesterase"/>
    <property type="match status" value="1"/>
</dbReference>
<name>A0A0G3XCY4_9SPHN</name>
<feature type="domain" description="FAS1-like dehydratase" evidence="2">
    <location>
        <begin position="75"/>
        <end position="135"/>
    </location>
</feature>
<dbReference type="InterPro" id="IPR029069">
    <property type="entry name" value="HotDog_dom_sf"/>
</dbReference>
<dbReference type="InterPro" id="IPR039569">
    <property type="entry name" value="FAS1-like_DH_region"/>
</dbReference>
<dbReference type="SUPFAM" id="SSF54637">
    <property type="entry name" value="Thioesterase/thiol ester dehydrase-isomerase"/>
    <property type="match status" value="2"/>
</dbReference>
<dbReference type="EMBL" id="CP011805">
    <property type="protein sequence ID" value="AKM08501.1"/>
    <property type="molecule type" value="Genomic_DNA"/>
</dbReference>
<proteinExistence type="predicted"/>
<dbReference type="Proteomes" id="UP000037643">
    <property type="component" value="Chromosome"/>
</dbReference>
<dbReference type="PANTHER" id="PTHR28152">
    <property type="entry name" value="HYDROXYACYL-THIOESTER DEHYDRATASE TYPE 2, MITOCHONDRIAL"/>
    <property type="match status" value="1"/>
</dbReference>
<dbReference type="GO" id="GO:0019171">
    <property type="term" value="F:(3R)-hydroxyacyl-[acyl-carrier-protein] dehydratase activity"/>
    <property type="evidence" value="ECO:0007669"/>
    <property type="project" value="TreeGrafter"/>
</dbReference>
<evidence type="ECO:0000259" key="2">
    <source>
        <dbReference type="Pfam" id="PF13452"/>
    </source>
</evidence>
<dbReference type="STRING" id="543877.AM2010_2445"/>
<sequence length="287" mass="31069">MAEWDAWIGREQHSVDRLDPALAARWSATFDLPPPGEGQPMPQGIHFCLCTPDAATARLGEDGHPLRDGSPAGFLPPIPLPRRMWAASEIAFHAPIAVGTAVERVSRIVSIQPKQGRSGPMTFVGIEHETSADGHIAVRERQTVVYRAPAPPDAPLSPPSPPPSSGEGAFDPAGWDRHRTIVPDPRLLFRYSALTFNTHRIHYDAPYARDIERYRGLVVHGPLTASLLLQLAAQELGDNTLSTFAFRGLSPAIAEEPLHLAMRKAERGIEVAAFGGDGRQVMEASAG</sequence>
<evidence type="ECO:0000256" key="1">
    <source>
        <dbReference type="SAM" id="MobiDB-lite"/>
    </source>
</evidence>
<dbReference type="PANTHER" id="PTHR28152:SF1">
    <property type="entry name" value="HYDROXYACYL-THIOESTER DEHYDRATASE TYPE 2, MITOCHONDRIAL"/>
    <property type="match status" value="1"/>
</dbReference>
<dbReference type="Pfam" id="PF13452">
    <property type="entry name" value="FAS1_DH_region"/>
    <property type="match status" value="1"/>
</dbReference>
<feature type="compositionally biased region" description="Pro residues" evidence="1">
    <location>
        <begin position="149"/>
        <end position="164"/>
    </location>
</feature>